<evidence type="ECO:0000256" key="1">
    <source>
        <dbReference type="SAM" id="SignalP"/>
    </source>
</evidence>
<keyword evidence="3" id="KW-1185">Reference proteome</keyword>
<dbReference type="OrthoDB" id="4310309at2"/>
<name>A0A5Q0GWX5_SACSY</name>
<keyword evidence="1" id="KW-0732">Signal</keyword>
<dbReference type="AlphaFoldDB" id="A0A5Q0GWX5"/>
<dbReference type="KEGG" id="ssyi:EKG83_13670"/>
<gene>
    <name evidence="2" type="ORF">EKG83_13670</name>
</gene>
<reference evidence="3" key="1">
    <citation type="journal article" date="2021" name="Curr. Microbiol.">
        <title>Complete genome of nocamycin-producing strain Saccharothrix syringae NRRL B-16468 reveals the biosynthetic potential for secondary metabolites.</title>
        <authorList>
            <person name="Mo X."/>
            <person name="Yang S."/>
        </authorList>
    </citation>
    <scope>NUCLEOTIDE SEQUENCE [LARGE SCALE GENOMIC DNA]</scope>
    <source>
        <strain evidence="3">ATCC 51364 / DSM 43886 / JCM 6844 / KCTC 9398 / NBRC 14523 / NRRL B-16468 / INA 2240</strain>
    </source>
</reference>
<evidence type="ECO:0008006" key="4">
    <source>
        <dbReference type="Google" id="ProtNLM"/>
    </source>
</evidence>
<dbReference type="NCBIfam" id="TIGR02913">
    <property type="entry name" value="HAF_rpt"/>
    <property type="match status" value="1"/>
</dbReference>
<feature type="signal peptide" evidence="1">
    <location>
        <begin position="1"/>
        <end position="22"/>
    </location>
</feature>
<feature type="chain" id="PRO_5024808949" description="HAF repeat-containing protein" evidence="1">
    <location>
        <begin position="23"/>
        <end position="378"/>
    </location>
</feature>
<dbReference type="Proteomes" id="UP000325787">
    <property type="component" value="Chromosome"/>
</dbReference>
<dbReference type="EMBL" id="CP034550">
    <property type="protein sequence ID" value="QFZ18393.1"/>
    <property type="molecule type" value="Genomic_DNA"/>
</dbReference>
<evidence type="ECO:0000313" key="2">
    <source>
        <dbReference type="EMBL" id="QFZ18393.1"/>
    </source>
</evidence>
<evidence type="ECO:0000313" key="3">
    <source>
        <dbReference type="Proteomes" id="UP000325787"/>
    </source>
</evidence>
<accession>A0A5Q0GWX5</accession>
<protein>
    <recommendedName>
        <fullName evidence="4">HAF repeat-containing protein</fullName>
    </recommendedName>
</protein>
<dbReference type="InterPro" id="IPR014262">
    <property type="entry name" value="HAF_rpt"/>
</dbReference>
<proteinExistence type="predicted"/>
<sequence length="378" mass="38906">MPWSSSALTVLVVLVLATPAKAAAIGFTELPAPPGSAAAIVSVLNEAGQAAGSGWTPPARPYYPGTLRAVRWDGPTPTVVAGGHAVGINARGDVLTSLVTKEGGAQVSYVDLWSDGQVVDRTPRRGSGAMSVRDLGDSGVVPLGYNNLDDPAFGGNDRAGAWRQGVFADVPVSPQGPSADHRVANAKGSTAGSRTAVEAANTFAFRCSATNCTRLPAAGEADYYTVAAVNESDSVAATWSVAATTRAVVWVADRPTVLPGGDAGVSDNTRAINEDGDVVGWVEEDGVRRAALWRHGELVDLGTSGQGEAVAVNDRGDVVGWHAVGGAPRPFHWRAGVLTTLPTPDDLPAKAVAVNNAGVVVGGTLYRDNSRAFRWTLP</sequence>
<dbReference type="RefSeq" id="WP_033430866.1">
    <property type="nucleotide sequence ID" value="NZ_CP034550.1"/>
</dbReference>
<organism evidence="2 3">
    <name type="scientific">Saccharothrix syringae</name>
    <name type="common">Nocardiopsis syringae</name>
    <dbReference type="NCBI Taxonomy" id="103733"/>
    <lineage>
        <taxon>Bacteria</taxon>
        <taxon>Bacillati</taxon>
        <taxon>Actinomycetota</taxon>
        <taxon>Actinomycetes</taxon>
        <taxon>Pseudonocardiales</taxon>
        <taxon>Pseudonocardiaceae</taxon>
        <taxon>Saccharothrix</taxon>
    </lineage>
</organism>